<feature type="region of interest" description="Disordered" evidence="1">
    <location>
        <begin position="1"/>
        <end position="34"/>
    </location>
</feature>
<evidence type="ECO:0000313" key="2">
    <source>
        <dbReference type="EMBL" id="VDO34988.1"/>
    </source>
</evidence>
<reference evidence="4" key="1">
    <citation type="submission" date="2017-02" db="UniProtKB">
        <authorList>
            <consortium name="WormBaseParasite"/>
        </authorList>
    </citation>
    <scope>IDENTIFICATION</scope>
</reference>
<keyword evidence="3" id="KW-1185">Reference proteome</keyword>
<reference evidence="2 3" key="2">
    <citation type="submission" date="2018-11" db="EMBL/GenBank/DDBJ databases">
        <authorList>
            <consortium name="Pathogen Informatics"/>
        </authorList>
    </citation>
    <scope>NUCLEOTIDE SEQUENCE [LARGE SCALE GENOMIC DNA]</scope>
    <source>
        <strain evidence="2 3">MHpl1</strain>
    </source>
</reference>
<dbReference type="WBParaSite" id="HPLM_0000848501-mRNA-1">
    <property type="protein sequence ID" value="HPLM_0000848501-mRNA-1"/>
    <property type="gene ID" value="HPLM_0000848501"/>
</dbReference>
<feature type="compositionally biased region" description="Basic and acidic residues" evidence="1">
    <location>
        <begin position="20"/>
        <end position="29"/>
    </location>
</feature>
<evidence type="ECO:0000313" key="3">
    <source>
        <dbReference type="Proteomes" id="UP000268014"/>
    </source>
</evidence>
<dbReference type="Proteomes" id="UP000268014">
    <property type="component" value="Unassembled WGS sequence"/>
</dbReference>
<accession>A0A0N4WD47</accession>
<evidence type="ECO:0000256" key="1">
    <source>
        <dbReference type="SAM" id="MobiDB-lite"/>
    </source>
</evidence>
<dbReference type="AlphaFoldDB" id="A0A0N4WD47"/>
<evidence type="ECO:0000313" key="4">
    <source>
        <dbReference type="WBParaSite" id="HPLM_0000848501-mRNA-1"/>
    </source>
</evidence>
<gene>
    <name evidence="2" type="ORF">HPLM_LOCUS8477</name>
</gene>
<protein>
    <submittedName>
        <fullName evidence="2 4">Uncharacterized protein</fullName>
    </submittedName>
</protein>
<sequence>MDEAAEAGEKHSQSLTEFRQSQDRYDFPSRPDGTVTASRRAMEKVIHDICLDFFDGHVYYLLTILGKMKIPLLRFSPPEFDMPSRR</sequence>
<name>A0A0N4WD47_HAEPC</name>
<organism evidence="4">
    <name type="scientific">Haemonchus placei</name>
    <name type="common">Barber's pole worm</name>
    <dbReference type="NCBI Taxonomy" id="6290"/>
    <lineage>
        <taxon>Eukaryota</taxon>
        <taxon>Metazoa</taxon>
        <taxon>Ecdysozoa</taxon>
        <taxon>Nematoda</taxon>
        <taxon>Chromadorea</taxon>
        <taxon>Rhabditida</taxon>
        <taxon>Rhabditina</taxon>
        <taxon>Rhabditomorpha</taxon>
        <taxon>Strongyloidea</taxon>
        <taxon>Trichostrongylidae</taxon>
        <taxon>Haemonchus</taxon>
    </lineage>
</organism>
<proteinExistence type="predicted"/>
<dbReference type="EMBL" id="UZAF01016868">
    <property type="protein sequence ID" value="VDO34988.1"/>
    <property type="molecule type" value="Genomic_DNA"/>
</dbReference>